<accession>A0ABP4W0E5</accession>
<keyword evidence="2" id="KW-1133">Transmembrane helix</keyword>
<evidence type="ECO:0008006" key="5">
    <source>
        <dbReference type="Google" id="ProtNLM"/>
    </source>
</evidence>
<feature type="transmembrane region" description="Helical" evidence="2">
    <location>
        <begin position="100"/>
        <end position="121"/>
    </location>
</feature>
<sequence length="189" mass="19575">MSDPQRSDGPPEPTVRPVSIPPSGPAQPPGTVPTGEPAESWDAPAPSSADRLRFDVRRYWAGAVVTVVVCGLVGLAASVIFDQAFDVGLLGPFGGSTAAWTLTGALFGLVSAAVLQLLVLVAPRPRMFFGWLVGVVTLILAVAPFTGDPEPIPALMTALVWILLGVATSSMLSGVLGRTLVRPARPATR</sequence>
<proteinExistence type="predicted"/>
<evidence type="ECO:0000256" key="1">
    <source>
        <dbReference type="SAM" id="MobiDB-lite"/>
    </source>
</evidence>
<reference evidence="4" key="1">
    <citation type="journal article" date="2019" name="Int. J. Syst. Evol. Microbiol.">
        <title>The Global Catalogue of Microorganisms (GCM) 10K type strain sequencing project: providing services to taxonomists for standard genome sequencing and annotation.</title>
        <authorList>
            <consortium name="The Broad Institute Genomics Platform"/>
            <consortium name="The Broad Institute Genome Sequencing Center for Infectious Disease"/>
            <person name="Wu L."/>
            <person name="Ma J."/>
        </authorList>
    </citation>
    <scope>NUCLEOTIDE SEQUENCE [LARGE SCALE GENOMIC DNA]</scope>
    <source>
        <strain evidence="4">JCM 15589</strain>
    </source>
</reference>
<keyword evidence="2" id="KW-0812">Transmembrane</keyword>
<name>A0ABP4W0E5_9MICO</name>
<keyword evidence="2" id="KW-0472">Membrane</keyword>
<dbReference type="Proteomes" id="UP001501138">
    <property type="component" value="Unassembled WGS sequence"/>
</dbReference>
<evidence type="ECO:0000313" key="3">
    <source>
        <dbReference type="EMBL" id="GAA1741050.1"/>
    </source>
</evidence>
<dbReference type="EMBL" id="BAAAPM010000010">
    <property type="protein sequence ID" value="GAA1741050.1"/>
    <property type="molecule type" value="Genomic_DNA"/>
</dbReference>
<protein>
    <recommendedName>
        <fullName evidence="5">Tryptophan-associated transmembrane protein (Trp_oprn_chp)</fullName>
    </recommendedName>
</protein>
<feature type="compositionally biased region" description="Pro residues" evidence="1">
    <location>
        <begin position="10"/>
        <end position="31"/>
    </location>
</feature>
<comment type="caution">
    <text evidence="3">The sequence shown here is derived from an EMBL/GenBank/DDBJ whole genome shotgun (WGS) entry which is preliminary data.</text>
</comment>
<feature type="transmembrane region" description="Helical" evidence="2">
    <location>
        <begin position="59"/>
        <end position="80"/>
    </location>
</feature>
<dbReference type="RefSeq" id="WP_344250748.1">
    <property type="nucleotide sequence ID" value="NZ_BAAAPM010000010.1"/>
</dbReference>
<feature type="transmembrane region" description="Helical" evidence="2">
    <location>
        <begin position="158"/>
        <end position="181"/>
    </location>
</feature>
<evidence type="ECO:0000256" key="2">
    <source>
        <dbReference type="SAM" id="Phobius"/>
    </source>
</evidence>
<feature type="region of interest" description="Disordered" evidence="1">
    <location>
        <begin position="1"/>
        <end position="47"/>
    </location>
</feature>
<keyword evidence="4" id="KW-1185">Reference proteome</keyword>
<evidence type="ECO:0000313" key="4">
    <source>
        <dbReference type="Proteomes" id="UP001501138"/>
    </source>
</evidence>
<organism evidence="3 4">
    <name type="scientific">Isoptericola hypogeus</name>
    <dbReference type="NCBI Taxonomy" id="300179"/>
    <lineage>
        <taxon>Bacteria</taxon>
        <taxon>Bacillati</taxon>
        <taxon>Actinomycetota</taxon>
        <taxon>Actinomycetes</taxon>
        <taxon>Micrococcales</taxon>
        <taxon>Promicromonosporaceae</taxon>
        <taxon>Isoptericola</taxon>
    </lineage>
</organism>
<feature type="transmembrane region" description="Helical" evidence="2">
    <location>
        <begin position="128"/>
        <end position="146"/>
    </location>
</feature>
<gene>
    <name evidence="3" type="ORF">GCM10009809_40740</name>
</gene>